<evidence type="ECO:0000256" key="5">
    <source>
        <dbReference type="ARBA" id="ARBA00022692"/>
    </source>
</evidence>
<evidence type="ECO:0000256" key="4">
    <source>
        <dbReference type="ARBA" id="ARBA00022519"/>
    </source>
</evidence>
<evidence type="ECO:0000256" key="7">
    <source>
        <dbReference type="ARBA" id="ARBA00023136"/>
    </source>
</evidence>
<dbReference type="InterPro" id="IPR003004">
    <property type="entry name" value="GspF/PilC"/>
</dbReference>
<evidence type="ECO:0000256" key="3">
    <source>
        <dbReference type="ARBA" id="ARBA00022475"/>
    </source>
</evidence>
<evidence type="ECO:0000256" key="2">
    <source>
        <dbReference type="ARBA" id="ARBA00005745"/>
    </source>
</evidence>
<dbReference type="STRING" id="1817824.A2751_00155"/>
<dbReference type="AlphaFoldDB" id="A0A1F5NMN0"/>
<evidence type="ECO:0000313" key="10">
    <source>
        <dbReference type="EMBL" id="OGE78941.1"/>
    </source>
</evidence>
<organism evidence="10 11">
    <name type="scientific">Candidatus Doudnabacteria bacterium RIFCSPHIGHO2_01_FULL_46_14</name>
    <dbReference type="NCBI Taxonomy" id="1817824"/>
    <lineage>
        <taxon>Bacteria</taxon>
        <taxon>Candidatus Doudnaibacteriota</taxon>
    </lineage>
</organism>
<evidence type="ECO:0000256" key="8">
    <source>
        <dbReference type="SAM" id="Phobius"/>
    </source>
</evidence>
<keyword evidence="3" id="KW-1003">Cell membrane</keyword>
<comment type="similarity">
    <text evidence="2">Belongs to the GSP F family.</text>
</comment>
<dbReference type="GO" id="GO:0015628">
    <property type="term" value="P:protein secretion by the type II secretion system"/>
    <property type="evidence" value="ECO:0007669"/>
    <property type="project" value="TreeGrafter"/>
</dbReference>
<dbReference type="FunFam" id="1.20.81.30:FF:000001">
    <property type="entry name" value="Type II secretion system protein F"/>
    <property type="match status" value="2"/>
</dbReference>
<dbReference type="InterPro" id="IPR018076">
    <property type="entry name" value="T2SS_GspF_dom"/>
</dbReference>
<dbReference type="PANTHER" id="PTHR30012:SF0">
    <property type="entry name" value="TYPE II SECRETION SYSTEM PROTEIN F-RELATED"/>
    <property type="match status" value="1"/>
</dbReference>
<comment type="subcellular location">
    <subcellularLocation>
        <location evidence="1">Cell inner membrane</location>
        <topology evidence="1">Multi-pass membrane protein</topology>
    </subcellularLocation>
</comment>
<dbReference type="Pfam" id="PF00482">
    <property type="entry name" value="T2SSF"/>
    <property type="match status" value="2"/>
</dbReference>
<feature type="transmembrane region" description="Helical" evidence="8">
    <location>
        <begin position="172"/>
        <end position="192"/>
    </location>
</feature>
<keyword evidence="6 8" id="KW-1133">Transmembrane helix</keyword>
<keyword evidence="5 8" id="KW-0812">Transmembrane</keyword>
<evidence type="ECO:0000256" key="6">
    <source>
        <dbReference type="ARBA" id="ARBA00022989"/>
    </source>
</evidence>
<evidence type="ECO:0000256" key="1">
    <source>
        <dbReference type="ARBA" id="ARBA00004429"/>
    </source>
</evidence>
<evidence type="ECO:0000259" key="9">
    <source>
        <dbReference type="Pfam" id="PF00482"/>
    </source>
</evidence>
<feature type="domain" description="Type II secretion system protein GspF" evidence="9">
    <location>
        <begin position="70"/>
        <end position="193"/>
    </location>
</feature>
<dbReference type="EMBL" id="MFEK01000011">
    <property type="protein sequence ID" value="OGE78941.1"/>
    <property type="molecule type" value="Genomic_DNA"/>
</dbReference>
<reference evidence="10 11" key="1">
    <citation type="journal article" date="2016" name="Nat. Commun.">
        <title>Thousands of microbial genomes shed light on interconnected biogeochemical processes in an aquifer system.</title>
        <authorList>
            <person name="Anantharaman K."/>
            <person name="Brown C.T."/>
            <person name="Hug L.A."/>
            <person name="Sharon I."/>
            <person name="Castelle C.J."/>
            <person name="Probst A.J."/>
            <person name="Thomas B.C."/>
            <person name="Singh A."/>
            <person name="Wilkins M.J."/>
            <person name="Karaoz U."/>
            <person name="Brodie E.L."/>
            <person name="Williams K.H."/>
            <person name="Hubbard S.S."/>
            <person name="Banfield J.F."/>
        </authorList>
    </citation>
    <scope>NUCLEOTIDE SEQUENCE [LARGE SCALE GENOMIC DNA]</scope>
</reference>
<name>A0A1F5NMN0_9BACT</name>
<dbReference type="InterPro" id="IPR042094">
    <property type="entry name" value="T2SS_GspF_sf"/>
</dbReference>
<dbReference type="PRINTS" id="PR00812">
    <property type="entry name" value="BCTERIALGSPF"/>
</dbReference>
<evidence type="ECO:0000313" key="11">
    <source>
        <dbReference type="Proteomes" id="UP000176864"/>
    </source>
</evidence>
<feature type="domain" description="Type II secretion system protein GspF" evidence="9">
    <location>
        <begin position="274"/>
        <end position="395"/>
    </location>
</feature>
<accession>A0A1F5NMN0</accession>
<dbReference type="PANTHER" id="PTHR30012">
    <property type="entry name" value="GENERAL SECRETION PATHWAY PROTEIN"/>
    <property type="match status" value="1"/>
</dbReference>
<comment type="caution">
    <text evidence="10">The sequence shown here is derived from an EMBL/GenBank/DDBJ whole genome shotgun (WGS) entry which is preliminary data.</text>
</comment>
<dbReference type="GO" id="GO:0005886">
    <property type="term" value="C:plasma membrane"/>
    <property type="evidence" value="ECO:0007669"/>
    <property type="project" value="UniProtKB-SubCell"/>
</dbReference>
<keyword evidence="7 8" id="KW-0472">Membrane</keyword>
<dbReference type="Gene3D" id="1.20.81.30">
    <property type="entry name" value="Type II secretion system (T2SS), domain F"/>
    <property type="match status" value="2"/>
</dbReference>
<sequence length="403" mass="44049">MSAFSYKAKDAQGSVKTGSVEAASVVKAAEALHGAGLTVLSLGAERRASVNLEKYLTFLNRVSKKEVVIFSRQLATLINAKVPIIQAFEILLSQLSNRTLKKAIAEMMAEVEGGKSLSEAVSAFPNIFSNLYVNLVKAGELSGTLDEALIYLANQQEKDYELTSKVRGAMTYPIFIVSAIFIVGGLMFWFVLPQMIGVLKEANVELPITTKILIFLTEALQKYWYLVLILGLGSIFGSQIYIRTLGGRVIWDHIKLKIPIFGKLLRNIYMNRLSRNLSTLVAGGIPIVHALRTVAEIVGNSVYKQIIQEAAIEVETGKSIAIVFAERQEMPAIVTQMIRVGEQTGTLHEILGKLADFYDREVAATLGTLTTLLEPIIMMLLGLAVAVMVAGILLPIYNLASVQ</sequence>
<feature type="transmembrane region" description="Helical" evidence="8">
    <location>
        <begin position="223"/>
        <end position="242"/>
    </location>
</feature>
<proteinExistence type="inferred from homology"/>
<protein>
    <recommendedName>
        <fullName evidence="9">Type II secretion system protein GspF domain-containing protein</fullName>
    </recommendedName>
</protein>
<feature type="transmembrane region" description="Helical" evidence="8">
    <location>
        <begin position="376"/>
        <end position="397"/>
    </location>
</feature>
<keyword evidence="4" id="KW-0997">Cell inner membrane</keyword>
<gene>
    <name evidence="10" type="ORF">A2751_00155</name>
</gene>
<dbReference type="Proteomes" id="UP000176864">
    <property type="component" value="Unassembled WGS sequence"/>
</dbReference>